<dbReference type="InterPro" id="IPR004273">
    <property type="entry name" value="Dynein_heavy_D6_P-loop"/>
</dbReference>
<dbReference type="InterPro" id="IPR041228">
    <property type="entry name" value="Dynein_C"/>
</dbReference>
<organism evidence="5 6">
    <name type="scientific">Molorchus minor</name>
    <dbReference type="NCBI Taxonomy" id="1323400"/>
    <lineage>
        <taxon>Eukaryota</taxon>
        <taxon>Metazoa</taxon>
        <taxon>Ecdysozoa</taxon>
        <taxon>Arthropoda</taxon>
        <taxon>Hexapoda</taxon>
        <taxon>Insecta</taxon>
        <taxon>Pterygota</taxon>
        <taxon>Neoptera</taxon>
        <taxon>Endopterygota</taxon>
        <taxon>Coleoptera</taxon>
        <taxon>Polyphaga</taxon>
        <taxon>Cucujiformia</taxon>
        <taxon>Chrysomeloidea</taxon>
        <taxon>Cerambycidae</taxon>
        <taxon>Lamiinae</taxon>
        <taxon>Monochamini</taxon>
        <taxon>Molorchus</taxon>
    </lineage>
</organism>
<evidence type="ECO:0008006" key="7">
    <source>
        <dbReference type="Google" id="ProtNLM"/>
    </source>
</evidence>
<gene>
    <name evidence="5" type="ORF">NQ317_017170</name>
</gene>
<dbReference type="InterPro" id="IPR042219">
    <property type="entry name" value="AAA_lid_11_sf"/>
</dbReference>
<dbReference type="Proteomes" id="UP001162164">
    <property type="component" value="Unassembled WGS sequence"/>
</dbReference>
<protein>
    <recommendedName>
        <fullName evidence="7">Dynein heavy chain 3, axonemal</fullName>
    </recommendedName>
</protein>
<feature type="domain" description="Dynein heavy chain ATP-binding dynein motor region" evidence="2">
    <location>
        <begin position="22"/>
        <end position="210"/>
    </location>
</feature>
<keyword evidence="6" id="KW-1185">Reference proteome</keyword>
<evidence type="ECO:0000259" key="2">
    <source>
        <dbReference type="Pfam" id="PF12781"/>
    </source>
</evidence>
<dbReference type="PANTHER" id="PTHR22878:SF71">
    <property type="entry name" value="DYNEIN, AXONEMAL, HEAVY CHAIN 3"/>
    <property type="match status" value="1"/>
</dbReference>
<evidence type="ECO:0000313" key="6">
    <source>
        <dbReference type="Proteomes" id="UP001162164"/>
    </source>
</evidence>
<dbReference type="Gene3D" id="1.20.1270.280">
    <property type="match status" value="1"/>
</dbReference>
<sequence>MKSPRPPDTIGIRGLLRSQLAEGQANKWVKNMEKYNRLNVIKLTDSNYVRVLENAITFGTPVLLENVNQEIDAALDPVLVKSIFKQQGVWYLKLGDNVLEYSFDFRFYITTRLRNPHYLPEIAVKVTLVNFMITLQGLQDQLLGIVVAREKPVLEEKKNAMIVESANNKKVLKELEDKILEVLSSSEGNILEDETAINILSSSKILSAEIQEKQKVAAETEIEIDFARNQYVPVSKHSSVLFFCISDLANIDPMYQYSLPWFINLYHHSITHSEKIGDFGGAIGISERLFHQQYIQKCLQILVREGQTDFLVCFDRWDNKISALENPYPNPAPKWLTDKSWSEVVRASNLKGLEKFKQSVETNTDEWKNFYDVLNPHEIPCPKPLDEIKGLLRLVVLRCVRPDKVVPGVQTYIVEEMGARYLEPPQFNLEESYNDSNCCTPLVFILSAGSDPMASLMKFATDRGIPKTSLMTISLGQGQGPIASHMIATGLETGQWAVLQNCHLAESWMKELDRICDEVIVPDNTNQNFRLWLTSYPSKAFPVAILQNGVKMTNEAPKGLRQNLIKSYLSDPISDPKFYNSCPNWKAFRPLLFSLCFFHALVQERRKFGPLGWNIPYEFNDSDLRICVLQLQMFLTDYLDVPYDAITYLTGECNYGGRVTDDKDRRLLNSVLSTFYTPEVVSKPNYSIWNIALNKKNTPNLLMVPCQSGKLTTYHFINSFWIFSLHIPLIAIIGHQKVRYCFSPSGVYYVPLDTTYEGCLAYVRSLPLNPQPEVFGLHENADISKDNQETNTLLHGVLLTQTQITAGGGGDDSQEMVIDLANDILGKIPDTFDILDVSKKYPVMYNNSMNTVLRQELIRFNKLIDVIKHTLRDMIKAVKGLVVMSSQLEDTCTALVVGKVPGAWAAKSYPSLKPLGSYVNDLITRLNFFQNWIDEGAPNIFWLSGFYFTQSFLTGVLQNYARKKKLPIDLIQFEYYTTEFEDDADRCCLFGVYCKVSNVRSIAVLKWPIGQLADSNFGN</sequence>
<comment type="caution">
    <text evidence="5">The sequence shown here is derived from an EMBL/GenBank/DDBJ whole genome shotgun (WGS) entry which is preliminary data.</text>
</comment>
<proteinExistence type="predicted"/>
<evidence type="ECO:0000259" key="4">
    <source>
        <dbReference type="Pfam" id="PF18199"/>
    </source>
</evidence>
<evidence type="ECO:0000313" key="5">
    <source>
        <dbReference type="EMBL" id="KAJ8968033.1"/>
    </source>
</evidence>
<dbReference type="InterPro" id="IPR041658">
    <property type="entry name" value="AAA_lid_11"/>
</dbReference>
<dbReference type="Pfam" id="PF12781">
    <property type="entry name" value="AAA_9"/>
    <property type="match status" value="1"/>
</dbReference>
<feature type="domain" description="Dynein heavy chain C-terminal" evidence="4">
    <location>
        <begin position="788"/>
        <end position="986"/>
    </location>
</feature>
<evidence type="ECO:0000259" key="3">
    <source>
        <dbReference type="Pfam" id="PF18198"/>
    </source>
</evidence>
<dbReference type="InterPro" id="IPR026983">
    <property type="entry name" value="DHC"/>
</dbReference>
<dbReference type="EMBL" id="JAPWTJ010002078">
    <property type="protein sequence ID" value="KAJ8968033.1"/>
    <property type="molecule type" value="Genomic_DNA"/>
</dbReference>
<dbReference type="InterPro" id="IPR035706">
    <property type="entry name" value="AAA_9"/>
</dbReference>
<dbReference type="InterPro" id="IPR027417">
    <property type="entry name" value="P-loop_NTPase"/>
</dbReference>
<dbReference type="Gene3D" id="3.40.50.300">
    <property type="entry name" value="P-loop containing nucleotide triphosphate hydrolases"/>
    <property type="match status" value="2"/>
</dbReference>
<dbReference type="Gene3D" id="1.10.8.1220">
    <property type="match status" value="1"/>
</dbReference>
<dbReference type="Gene3D" id="6.10.140.1060">
    <property type="match status" value="1"/>
</dbReference>
<dbReference type="Pfam" id="PF18199">
    <property type="entry name" value="Dynein_C"/>
    <property type="match status" value="1"/>
</dbReference>
<name>A0ABQ9IXR2_9CUCU</name>
<dbReference type="Gene3D" id="1.10.8.720">
    <property type="entry name" value="Region D6 of dynein motor"/>
    <property type="match status" value="1"/>
</dbReference>
<dbReference type="PANTHER" id="PTHR22878">
    <property type="entry name" value="DYNEIN HEAVY CHAIN 6, AXONEMAL-LIKE-RELATED"/>
    <property type="match status" value="1"/>
</dbReference>
<evidence type="ECO:0000259" key="1">
    <source>
        <dbReference type="Pfam" id="PF03028"/>
    </source>
</evidence>
<reference evidence="5" key="1">
    <citation type="journal article" date="2023" name="Insect Mol. Biol.">
        <title>Genome sequencing provides insights into the evolution of gene families encoding plant cell wall-degrading enzymes in longhorned beetles.</title>
        <authorList>
            <person name="Shin N.R."/>
            <person name="Okamura Y."/>
            <person name="Kirsch R."/>
            <person name="Pauchet Y."/>
        </authorList>
    </citation>
    <scope>NUCLEOTIDE SEQUENCE</scope>
    <source>
        <strain evidence="5">MMC_N1</strain>
    </source>
</reference>
<feature type="domain" description="Dynein heavy chain AAA lid" evidence="3">
    <location>
        <begin position="588"/>
        <end position="690"/>
    </location>
</feature>
<dbReference type="Pfam" id="PF03028">
    <property type="entry name" value="Dynein_heavy"/>
    <property type="match status" value="1"/>
</dbReference>
<dbReference type="Pfam" id="PF18198">
    <property type="entry name" value="AAA_lid_11"/>
    <property type="match status" value="2"/>
</dbReference>
<feature type="domain" description="Dynein heavy chain AAA lid" evidence="3">
    <location>
        <begin position="739"/>
        <end position="781"/>
    </location>
</feature>
<accession>A0ABQ9IXR2</accession>
<feature type="domain" description="Dynein heavy chain region D6 P-loop" evidence="1">
    <location>
        <begin position="437"/>
        <end position="553"/>
    </location>
</feature>